<protein>
    <submittedName>
        <fullName evidence="2">DUF4142 domain-containing protein</fullName>
    </submittedName>
</protein>
<dbReference type="AlphaFoldDB" id="A0A6I6SP84"/>
<organism evidence="2 3">
    <name type="scientific">Billgrantia tianxiuensis</name>
    <dbReference type="NCBI Taxonomy" id="2497861"/>
    <lineage>
        <taxon>Bacteria</taxon>
        <taxon>Pseudomonadati</taxon>
        <taxon>Pseudomonadota</taxon>
        <taxon>Gammaproteobacteria</taxon>
        <taxon>Oceanospirillales</taxon>
        <taxon>Halomonadaceae</taxon>
        <taxon>Billgrantia</taxon>
    </lineage>
</organism>
<reference evidence="2 3" key="1">
    <citation type="submission" date="2019-01" db="EMBL/GenBank/DDBJ databases">
        <title>Complete genome of a denitifying bacterium Halomons sp. BC-M4-5.</title>
        <authorList>
            <person name="Wang L."/>
            <person name="Shao Z."/>
        </authorList>
    </citation>
    <scope>NUCLEOTIDE SEQUENCE [LARGE SCALE GENOMIC DNA]</scope>
    <source>
        <strain evidence="2 3">BC-M4-5</strain>
    </source>
</reference>
<evidence type="ECO:0000259" key="1">
    <source>
        <dbReference type="Pfam" id="PF13628"/>
    </source>
</evidence>
<dbReference type="PROSITE" id="PS51257">
    <property type="entry name" value="PROKAR_LIPOPROTEIN"/>
    <property type="match status" value="1"/>
</dbReference>
<feature type="domain" description="DUF4142" evidence="1">
    <location>
        <begin position="48"/>
        <end position="147"/>
    </location>
</feature>
<evidence type="ECO:0000313" key="2">
    <source>
        <dbReference type="EMBL" id="QHC51672.1"/>
    </source>
</evidence>
<dbReference type="Proteomes" id="UP000464013">
    <property type="component" value="Chromosome"/>
</dbReference>
<dbReference type="KEGG" id="htx:EKK97_21560"/>
<dbReference type="InterPro" id="IPR012347">
    <property type="entry name" value="Ferritin-like"/>
</dbReference>
<name>A0A6I6SP84_9GAMM</name>
<proteinExistence type="predicted"/>
<gene>
    <name evidence="2" type="ORF">EKK97_21560</name>
</gene>
<dbReference type="Pfam" id="PF13628">
    <property type="entry name" value="DUF4142"/>
    <property type="match status" value="1"/>
</dbReference>
<sequence>MRRKPMRGTIQTRGILITIGIAGCLVSGAAWAEFDADEVRSALYGLHTHQAELAELARERAGRDEVAQLASTLERDHGILEEWLVEADDGRDAPPGEPTGAVHDRDAFDALAELEGEAFDAAFLAYQVELHTAAIEYLERNRPQGDEQLDEFHNHLFVTHETLLVNGELVDSLR</sequence>
<evidence type="ECO:0000313" key="3">
    <source>
        <dbReference type="Proteomes" id="UP000464013"/>
    </source>
</evidence>
<keyword evidence="3" id="KW-1185">Reference proteome</keyword>
<accession>A0A6I6SP84</accession>
<dbReference type="InterPro" id="IPR025419">
    <property type="entry name" value="DUF4142"/>
</dbReference>
<dbReference type="Gene3D" id="1.20.1260.10">
    <property type="match status" value="1"/>
</dbReference>
<dbReference type="EMBL" id="CP035042">
    <property type="protein sequence ID" value="QHC51672.1"/>
    <property type="molecule type" value="Genomic_DNA"/>
</dbReference>